<dbReference type="Gene3D" id="3.40.50.300">
    <property type="entry name" value="P-loop containing nucleotide triphosphate hydrolases"/>
    <property type="match status" value="1"/>
</dbReference>
<evidence type="ECO:0000256" key="12">
    <source>
        <dbReference type="ARBA" id="ARBA00039316"/>
    </source>
</evidence>
<evidence type="ECO:0000256" key="13">
    <source>
        <dbReference type="ARBA" id="ARBA00042156"/>
    </source>
</evidence>
<keyword evidence="5" id="KW-0227">DNA damage</keyword>
<evidence type="ECO:0000256" key="7">
    <source>
        <dbReference type="ARBA" id="ARBA00022840"/>
    </source>
</evidence>
<dbReference type="InterPro" id="IPR027417">
    <property type="entry name" value="P-loop_NTPase"/>
</dbReference>
<keyword evidence="3" id="KW-0677">Repeat</keyword>
<name>A0ABS5SYF7_9GAMM</name>
<evidence type="ECO:0000256" key="8">
    <source>
        <dbReference type="ARBA" id="ARBA00022881"/>
    </source>
</evidence>
<gene>
    <name evidence="14" type="ORF">HH682_05000</name>
</gene>
<dbReference type="Proteomes" id="UP000790096">
    <property type="component" value="Unassembled WGS sequence"/>
</dbReference>
<dbReference type="EMBL" id="JABBFR010000005">
    <property type="protein sequence ID" value="MBT0723808.1"/>
    <property type="molecule type" value="Genomic_DNA"/>
</dbReference>
<organism evidence="14 15">
    <name type="scientific">Rosenbergiella gaditana</name>
    <dbReference type="NCBI Taxonomy" id="2726987"/>
    <lineage>
        <taxon>Bacteria</taxon>
        <taxon>Pseudomonadati</taxon>
        <taxon>Pseudomonadota</taxon>
        <taxon>Gammaproteobacteria</taxon>
        <taxon>Enterobacterales</taxon>
        <taxon>Erwiniaceae</taxon>
        <taxon>Rosenbergiella</taxon>
    </lineage>
</organism>
<keyword evidence="15" id="KW-1185">Reference proteome</keyword>
<keyword evidence="9" id="KW-0238">DNA-binding</keyword>
<evidence type="ECO:0000256" key="4">
    <source>
        <dbReference type="ARBA" id="ARBA00022741"/>
    </source>
</evidence>
<protein>
    <recommendedName>
        <fullName evidence="12">UvrABC system protein A</fullName>
    </recommendedName>
    <alternativeName>
        <fullName evidence="13">Excinuclease ABC subunit A</fullName>
    </alternativeName>
</protein>
<evidence type="ECO:0000256" key="3">
    <source>
        <dbReference type="ARBA" id="ARBA00022737"/>
    </source>
</evidence>
<proteinExistence type="inferred from homology"/>
<keyword evidence="10" id="KW-0234">DNA repair</keyword>
<keyword evidence="6" id="KW-0228">DNA excision</keyword>
<sequence length="110" mass="11958">MCVIYLDSPPPLWLTKSQLGTDSRSTVGTATDVSPLLRLTFSRVGLPSAGYSSAFSFNDSSGMCPESQGSGEVFDIDESELIDMQKSIDDGAFNFQAYQKSLSLSRECNR</sequence>
<evidence type="ECO:0000256" key="1">
    <source>
        <dbReference type="ARBA" id="ARBA00004496"/>
    </source>
</evidence>
<evidence type="ECO:0000256" key="11">
    <source>
        <dbReference type="ARBA" id="ARBA00038000"/>
    </source>
</evidence>
<evidence type="ECO:0000256" key="10">
    <source>
        <dbReference type="ARBA" id="ARBA00023204"/>
    </source>
</evidence>
<evidence type="ECO:0000256" key="9">
    <source>
        <dbReference type="ARBA" id="ARBA00023125"/>
    </source>
</evidence>
<evidence type="ECO:0000256" key="5">
    <source>
        <dbReference type="ARBA" id="ARBA00022763"/>
    </source>
</evidence>
<dbReference type="RefSeq" id="WP_214236515.1">
    <property type="nucleotide sequence ID" value="NZ_JABBFR010000005.1"/>
</dbReference>
<dbReference type="PANTHER" id="PTHR43152">
    <property type="entry name" value="UVRABC SYSTEM PROTEIN A"/>
    <property type="match status" value="1"/>
</dbReference>
<reference evidence="14 15" key="1">
    <citation type="submission" date="2020-04" db="EMBL/GenBank/DDBJ databases">
        <title>Genome sequencing of Rosenbergiella species.</title>
        <authorList>
            <person name="Alvarez-Perez S."/>
            <person name="Lievens B."/>
        </authorList>
    </citation>
    <scope>NUCLEOTIDE SEQUENCE [LARGE SCALE GENOMIC DNA]</scope>
    <source>
        <strain evidence="14 15">S61</strain>
    </source>
</reference>
<evidence type="ECO:0000313" key="15">
    <source>
        <dbReference type="Proteomes" id="UP000790096"/>
    </source>
</evidence>
<evidence type="ECO:0000256" key="6">
    <source>
        <dbReference type="ARBA" id="ARBA00022769"/>
    </source>
</evidence>
<comment type="caution">
    <text evidence="14">The sequence shown here is derived from an EMBL/GenBank/DDBJ whole genome shotgun (WGS) entry which is preliminary data.</text>
</comment>
<keyword evidence="8" id="KW-0267">Excision nuclease</keyword>
<accession>A0ABS5SYF7</accession>
<keyword evidence="2" id="KW-0963">Cytoplasm</keyword>
<dbReference type="Gene3D" id="1.10.8.280">
    <property type="entry name" value="ABC transporter ATPase domain-like"/>
    <property type="match status" value="1"/>
</dbReference>
<evidence type="ECO:0000313" key="14">
    <source>
        <dbReference type="EMBL" id="MBT0723808.1"/>
    </source>
</evidence>
<comment type="similarity">
    <text evidence="11">Belongs to the ABC transporter superfamily. UvrA family.</text>
</comment>
<evidence type="ECO:0000256" key="2">
    <source>
        <dbReference type="ARBA" id="ARBA00022490"/>
    </source>
</evidence>
<comment type="subcellular location">
    <subcellularLocation>
        <location evidence="1">Cytoplasm</location>
    </subcellularLocation>
</comment>
<dbReference type="Gene3D" id="1.20.1580.10">
    <property type="entry name" value="ABC transporter ATPase like domain"/>
    <property type="match status" value="1"/>
</dbReference>
<dbReference type="PANTHER" id="PTHR43152:SF2">
    <property type="entry name" value="DRUG RESISTANCE ABC TRANSPORTER"/>
    <property type="match status" value="1"/>
</dbReference>
<keyword evidence="4" id="KW-0547">Nucleotide-binding</keyword>
<keyword evidence="7" id="KW-0067">ATP-binding</keyword>